<comment type="pathway">
    <text evidence="3">Carbohydrate metabolism; galactose metabolism.</text>
</comment>
<evidence type="ECO:0000256" key="8">
    <source>
        <dbReference type="ARBA" id="ARBA00037955"/>
    </source>
</evidence>
<keyword evidence="6" id="KW-0413">Isomerase</keyword>
<evidence type="ECO:0000313" key="11">
    <source>
        <dbReference type="EMBL" id="KAF9536250.1"/>
    </source>
</evidence>
<comment type="catalytic activity">
    <reaction evidence="1">
        <text>UDP-alpha-D-glucose = UDP-alpha-D-galactose</text>
        <dbReference type="Rhea" id="RHEA:22168"/>
        <dbReference type="ChEBI" id="CHEBI:58885"/>
        <dbReference type="ChEBI" id="CHEBI:66914"/>
        <dbReference type="EC" id="5.1.3.2"/>
    </reaction>
</comment>
<dbReference type="PANTHER" id="PTHR43725">
    <property type="entry name" value="UDP-GLUCOSE 4-EPIMERASE"/>
    <property type="match status" value="1"/>
</dbReference>
<evidence type="ECO:0000256" key="2">
    <source>
        <dbReference type="ARBA" id="ARBA00001911"/>
    </source>
</evidence>
<keyword evidence="12" id="KW-1185">Reference proteome</keyword>
<evidence type="ECO:0000256" key="9">
    <source>
        <dbReference type="ARBA" id="ARBA00038238"/>
    </source>
</evidence>
<evidence type="ECO:0000256" key="7">
    <source>
        <dbReference type="ARBA" id="ARBA00037676"/>
    </source>
</evidence>
<feature type="domain" description="Ketoreductase" evidence="10">
    <location>
        <begin position="18"/>
        <end position="174"/>
    </location>
</feature>
<dbReference type="Gene3D" id="3.40.50.720">
    <property type="entry name" value="NAD(P)-binding Rossmann-like Domain"/>
    <property type="match status" value="1"/>
</dbReference>
<comment type="function">
    <text evidence="7">Mutarotase converts alpha-aldose to the beta-anomer. It is active on D-glucose, L-arabinose, D-xylose, D-galactose, maltose and lactose.</text>
</comment>
<dbReference type="EMBL" id="JAABOA010008124">
    <property type="protein sequence ID" value="KAF9536250.1"/>
    <property type="molecule type" value="Genomic_DNA"/>
</dbReference>
<dbReference type="GO" id="GO:0005829">
    <property type="term" value="C:cytosol"/>
    <property type="evidence" value="ECO:0007669"/>
    <property type="project" value="TreeGrafter"/>
</dbReference>
<dbReference type="SUPFAM" id="SSF51735">
    <property type="entry name" value="NAD(P)-binding Rossmann-fold domains"/>
    <property type="match status" value="1"/>
</dbReference>
<evidence type="ECO:0000256" key="3">
    <source>
        <dbReference type="ARBA" id="ARBA00004947"/>
    </source>
</evidence>
<dbReference type="Proteomes" id="UP000780801">
    <property type="component" value="Unassembled WGS sequence"/>
</dbReference>
<accession>A0A9P6EVD6</accession>
<comment type="pathway">
    <text evidence="4">Carbohydrate metabolism; hexose metabolism.</text>
</comment>
<organism evidence="11 12">
    <name type="scientific">Lunasporangiospora selenospora</name>
    <dbReference type="NCBI Taxonomy" id="979761"/>
    <lineage>
        <taxon>Eukaryota</taxon>
        <taxon>Fungi</taxon>
        <taxon>Fungi incertae sedis</taxon>
        <taxon>Mucoromycota</taxon>
        <taxon>Mortierellomycotina</taxon>
        <taxon>Mortierellomycetes</taxon>
        <taxon>Mortierellales</taxon>
        <taxon>Mortierellaceae</taxon>
        <taxon>Lunasporangiospora</taxon>
    </lineage>
</organism>
<evidence type="ECO:0000259" key="10">
    <source>
        <dbReference type="SMART" id="SM00822"/>
    </source>
</evidence>
<comment type="similarity">
    <text evidence="9">In the C-terminal section; belongs to the aldose epimerase family.</text>
</comment>
<dbReference type="OrthoDB" id="9402762at2759"/>
<sequence length="196" mass="21790">TRPPYPMTVPHRRHQNQDTILVTGGAGFIGSHTVVELLTLGKRLVVIDNLCNSSQESLRRARLLAHNKGSLVFHKVDLLDMVALQDIFDRYTFSACIHFAGLKAVGESSQIPLGYYQTNITGTLNLLQLLQQHHCRNFIFSSSATVYGLPATDAPIQESASVGAMNPYGRTKQYIEEILRDMAASEPGQWNIILLR</sequence>
<reference evidence="11" key="1">
    <citation type="journal article" date="2020" name="Fungal Divers.">
        <title>Resolving the Mortierellaceae phylogeny through synthesis of multi-gene phylogenetics and phylogenomics.</title>
        <authorList>
            <person name="Vandepol N."/>
            <person name="Liber J."/>
            <person name="Desiro A."/>
            <person name="Na H."/>
            <person name="Kennedy M."/>
            <person name="Barry K."/>
            <person name="Grigoriev I.V."/>
            <person name="Miller A.N."/>
            <person name="O'Donnell K."/>
            <person name="Stajich J.E."/>
            <person name="Bonito G."/>
        </authorList>
    </citation>
    <scope>NUCLEOTIDE SEQUENCE</scope>
    <source>
        <strain evidence="11">KOD1015</strain>
    </source>
</reference>
<keyword evidence="5" id="KW-0520">NAD</keyword>
<comment type="similarity">
    <text evidence="8">In the N-terminal section; belongs to the NAD(P)-dependent epimerase/dehydratase family.</text>
</comment>
<dbReference type="GO" id="GO:0003978">
    <property type="term" value="F:UDP-glucose 4-epimerase activity"/>
    <property type="evidence" value="ECO:0007669"/>
    <property type="project" value="UniProtKB-EC"/>
</dbReference>
<feature type="non-terminal residue" evidence="11">
    <location>
        <position position="1"/>
    </location>
</feature>
<dbReference type="SMART" id="SM00822">
    <property type="entry name" value="PKS_KR"/>
    <property type="match status" value="1"/>
</dbReference>
<dbReference type="InterPro" id="IPR036291">
    <property type="entry name" value="NAD(P)-bd_dom_sf"/>
</dbReference>
<evidence type="ECO:0000256" key="6">
    <source>
        <dbReference type="ARBA" id="ARBA00023235"/>
    </source>
</evidence>
<evidence type="ECO:0000256" key="1">
    <source>
        <dbReference type="ARBA" id="ARBA00000083"/>
    </source>
</evidence>
<dbReference type="Pfam" id="PF16363">
    <property type="entry name" value="GDP_Man_Dehyd"/>
    <property type="match status" value="1"/>
</dbReference>
<dbReference type="InterPro" id="IPR057326">
    <property type="entry name" value="KR_dom"/>
</dbReference>
<feature type="non-terminal residue" evidence="11">
    <location>
        <position position="196"/>
    </location>
</feature>
<dbReference type="AlphaFoldDB" id="A0A9P6EVD6"/>
<comment type="cofactor">
    <cofactor evidence="2">
        <name>NAD(+)</name>
        <dbReference type="ChEBI" id="CHEBI:57540"/>
    </cofactor>
</comment>
<gene>
    <name evidence="11" type="primary">UGE2_2</name>
    <name evidence="11" type="ORF">BGW38_010259</name>
</gene>
<protein>
    <submittedName>
        <fullName evidence="11">UDP-glucose 4-epimerase 2</fullName>
    </submittedName>
</protein>
<name>A0A9P6EVD6_9FUNG</name>
<comment type="caution">
    <text evidence="11">The sequence shown here is derived from an EMBL/GenBank/DDBJ whole genome shotgun (WGS) entry which is preliminary data.</text>
</comment>
<evidence type="ECO:0000256" key="5">
    <source>
        <dbReference type="ARBA" id="ARBA00023027"/>
    </source>
</evidence>
<evidence type="ECO:0000313" key="12">
    <source>
        <dbReference type="Proteomes" id="UP000780801"/>
    </source>
</evidence>
<dbReference type="GO" id="GO:0005996">
    <property type="term" value="P:monosaccharide metabolic process"/>
    <property type="evidence" value="ECO:0007669"/>
    <property type="project" value="TreeGrafter"/>
</dbReference>
<dbReference type="PANTHER" id="PTHR43725:SF47">
    <property type="entry name" value="UDP-GLUCOSE 4-EPIMERASE"/>
    <property type="match status" value="1"/>
</dbReference>
<dbReference type="InterPro" id="IPR016040">
    <property type="entry name" value="NAD(P)-bd_dom"/>
</dbReference>
<evidence type="ECO:0000256" key="4">
    <source>
        <dbReference type="ARBA" id="ARBA00005028"/>
    </source>
</evidence>
<proteinExistence type="inferred from homology"/>